<sequence length="100" mass="11518">MEISDGIGVVLHLRPPTVDDEGSPPAVPWRRNTQRMRRINVALLLRVAGDDGGVHLIWEIASFATKICSRIREREGKRDRRGERKGDRRRYSEIGTRDRD</sequence>
<dbReference type="EMBL" id="KE344145">
    <property type="protein sequence ID" value="EXB53981.1"/>
    <property type="molecule type" value="Genomic_DNA"/>
</dbReference>
<dbReference type="AlphaFoldDB" id="W9R3Z4"/>
<feature type="region of interest" description="Disordered" evidence="1">
    <location>
        <begin position="74"/>
        <end position="100"/>
    </location>
</feature>
<organism evidence="2 3">
    <name type="scientific">Morus notabilis</name>
    <dbReference type="NCBI Taxonomy" id="981085"/>
    <lineage>
        <taxon>Eukaryota</taxon>
        <taxon>Viridiplantae</taxon>
        <taxon>Streptophyta</taxon>
        <taxon>Embryophyta</taxon>
        <taxon>Tracheophyta</taxon>
        <taxon>Spermatophyta</taxon>
        <taxon>Magnoliopsida</taxon>
        <taxon>eudicotyledons</taxon>
        <taxon>Gunneridae</taxon>
        <taxon>Pentapetalae</taxon>
        <taxon>rosids</taxon>
        <taxon>fabids</taxon>
        <taxon>Rosales</taxon>
        <taxon>Moraceae</taxon>
        <taxon>Moreae</taxon>
        <taxon>Morus</taxon>
    </lineage>
</organism>
<keyword evidence="3" id="KW-1185">Reference proteome</keyword>
<reference evidence="3" key="1">
    <citation type="submission" date="2013-01" db="EMBL/GenBank/DDBJ databases">
        <title>Draft Genome Sequence of a Mulberry Tree, Morus notabilis C.K. Schneid.</title>
        <authorList>
            <person name="He N."/>
            <person name="Zhao S."/>
        </authorList>
    </citation>
    <scope>NUCLEOTIDE SEQUENCE</scope>
</reference>
<evidence type="ECO:0000256" key="1">
    <source>
        <dbReference type="SAM" id="MobiDB-lite"/>
    </source>
</evidence>
<protein>
    <submittedName>
        <fullName evidence="2">Uncharacterized protein</fullName>
    </submittedName>
</protein>
<accession>W9R3Z4</accession>
<evidence type="ECO:0000313" key="3">
    <source>
        <dbReference type="Proteomes" id="UP000030645"/>
    </source>
</evidence>
<evidence type="ECO:0000313" key="2">
    <source>
        <dbReference type="EMBL" id="EXB53981.1"/>
    </source>
</evidence>
<name>W9R3Z4_9ROSA</name>
<dbReference type="Proteomes" id="UP000030645">
    <property type="component" value="Unassembled WGS sequence"/>
</dbReference>
<proteinExistence type="predicted"/>
<gene>
    <name evidence="2" type="ORF">L484_022950</name>
</gene>